<evidence type="ECO:0000313" key="3">
    <source>
        <dbReference type="Proteomes" id="UP000053989"/>
    </source>
</evidence>
<feature type="compositionally biased region" description="Pro residues" evidence="1">
    <location>
        <begin position="161"/>
        <end position="173"/>
    </location>
</feature>
<dbReference type="Proteomes" id="UP000053989">
    <property type="component" value="Unassembled WGS sequence"/>
</dbReference>
<name>A0A0C3D4U5_9AGAM</name>
<feature type="compositionally biased region" description="Basic and acidic residues" evidence="1">
    <location>
        <begin position="115"/>
        <end position="135"/>
    </location>
</feature>
<feature type="compositionally biased region" description="Basic and acidic residues" evidence="1">
    <location>
        <begin position="1"/>
        <end position="16"/>
    </location>
</feature>
<gene>
    <name evidence="2" type="ORF">SCLCIDRAFT_684728</name>
</gene>
<dbReference type="InParanoid" id="A0A0C3D4U5"/>
<evidence type="ECO:0000256" key="1">
    <source>
        <dbReference type="SAM" id="MobiDB-lite"/>
    </source>
</evidence>
<proteinExistence type="predicted"/>
<feature type="region of interest" description="Disordered" evidence="1">
    <location>
        <begin position="154"/>
        <end position="173"/>
    </location>
</feature>
<dbReference type="OrthoDB" id="2682180at2759"/>
<dbReference type="EMBL" id="KN822287">
    <property type="protein sequence ID" value="KIM51086.1"/>
    <property type="molecule type" value="Genomic_DNA"/>
</dbReference>
<dbReference type="HOGENOM" id="CLU_909621_0_0_1"/>
<sequence>MNGDPPKENTHVREPSLDWTLSLPFSTDVPGGKIFPSSATKDGAATGEHESGNAGLEEEEKEDWTLCMPLKVRVEPPIELPPIPDKGESGSEPEAKEGDEHMPDPSVQDDSQPELGHEHEPESVHVPDYSHDHDWSAGSGAEDCQPNEHMKHLDMRDQLPTPGPSPTPSSPLPIPSPFVRVHVDSHSPETEHELGVRTICDSDGGLDIDSGRGKRGSGWNVFGWFGDDVPGADVGCQCHQTKDVSVSRDWACVTSPATRGRRRRSSCNMRAQYAQRYPRHDSTCTLATTETAETVYYSARSSWLVG</sequence>
<organism evidence="2 3">
    <name type="scientific">Scleroderma citrinum Foug A</name>
    <dbReference type="NCBI Taxonomy" id="1036808"/>
    <lineage>
        <taxon>Eukaryota</taxon>
        <taxon>Fungi</taxon>
        <taxon>Dikarya</taxon>
        <taxon>Basidiomycota</taxon>
        <taxon>Agaricomycotina</taxon>
        <taxon>Agaricomycetes</taxon>
        <taxon>Agaricomycetidae</taxon>
        <taxon>Boletales</taxon>
        <taxon>Sclerodermatineae</taxon>
        <taxon>Sclerodermataceae</taxon>
        <taxon>Scleroderma</taxon>
    </lineage>
</organism>
<reference evidence="3" key="2">
    <citation type="submission" date="2015-01" db="EMBL/GenBank/DDBJ databases">
        <title>Evolutionary Origins and Diversification of the Mycorrhizal Mutualists.</title>
        <authorList>
            <consortium name="DOE Joint Genome Institute"/>
            <consortium name="Mycorrhizal Genomics Consortium"/>
            <person name="Kohler A."/>
            <person name="Kuo A."/>
            <person name="Nagy L.G."/>
            <person name="Floudas D."/>
            <person name="Copeland A."/>
            <person name="Barry K.W."/>
            <person name="Cichocki N."/>
            <person name="Veneault-Fourrey C."/>
            <person name="LaButti K."/>
            <person name="Lindquist E.A."/>
            <person name="Lipzen A."/>
            <person name="Lundell T."/>
            <person name="Morin E."/>
            <person name="Murat C."/>
            <person name="Riley R."/>
            <person name="Ohm R."/>
            <person name="Sun H."/>
            <person name="Tunlid A."/>
            <person name="Henrissat B."/>
            <person name="Grigoriev I.V."/>
            <person name="Hibbett D.S."/>
            <person name="Martin F."/>
        </authorList>
    </citation>
    <scope>NUCLEOTIDE SEQUENCE [LARGE SCALE GENOMIC DNA]</scope>
    <source>
        <strain evidence="3">Foug A</strain>
    </source>
</reference>
<dbReference type="AlphaFoldDB" id="A0A0C3D4U5"/>
<reference evidence="2 3" key="1">
    <citation type="submission" date="2014-04" db="EMBL/GenBank/DDBJ databases">
        <authorList>
            <consortium name="DOE Joint Genome Institute"/>
            <person name="Kuo A."/>
            <person name="Kohler A."/>
            <person name="Nagy L.G."/>
            <person name="Floudas D."/>
            <person name="Copeland A."/>
            <person name="Barry K.W."/>
            <person name="Cichocki N."/>
            <person name="Veneault-Fourrey C."/>
            <person name="LaButti K."/>
            <person name="Lindquist E.A."/>
            <person name="Lipzen A."/>
            <person name="Lundell T."/>
            <person name="Morin E."/>
            <person name="Murat C."/>
            <person name="Sun H."/>
            <person name="Tunlid A."/>
            <person name="Henrissat B."/>
            <person name="Grigoriev I.V."/>
            <person name="Hibbett D.S."/>
            <person name="Martin F."/>
            <person name="Nordberg H.P."/>
            <person name="Cantor M.N."/>
            <person name="Hua S.X."/>
        </authorList>
    </citation>
    <scope>NUCLEOTIDE SEQUENCE [LARGE SCALE GENOMIC DNA]</scope>
    <source>
        <strain evidence="2 3">Foug A</strain>
    </source>
</reference>
<feature type="region of interest" description="Disordered" evidence="1">
    <location>
        <begin position="1"/>
        <end position="147"/>
    </location>
</feature>
<protein>
    <submittedName>
        <fullName evidence="2">Uncharacterized protein</fullName>
    </submittedName>
</protein>
<evidence type="ECO:0000313" key="2">
    <source>
        <dbReference type="EMBL" id="KIM51086.1"/>
    </source>
</evidence>
<keyword evidence="3" id="KW-1185">Reference proteome</keyword>
<accession>A0A0C3D4U5</accession>
<feature type="compositionally biased region" description="Basic and acidic residues" evidence="1">
    <location>
        <begin position="85"/>
        <end position="103"/>
    </location>
</feature>